<protein>
    <recommendedName>
        <fullName evidence="2">Peptidase C14 caspase domain-containing protein</fullName>
    </recommendedName>
</protein>
<organism evidence="3 4">
    <name type="scientific">Mya arenaria</name>
    <name type="common">Soft-shell clam</name>
    <dbReference type="NCBI Taxonomy" id="6604"/>
    <lineage>
        <taxon>Eukaryota</taxon>
        <taxon>Metazoa</taxon>
        <taxon>Spiralia</taxon>
        <taxon>Lophotrochozoa</taxon>
        <taxon>Mollusca</taxon>
        <taxon>Bivalvia</taxon>
        <taxon>Autobranchia</taxon>
        <taxon>Heteroconchia</taxon>
        <taxon>Euheterodonta</taxon>
        <taxon>Imparidentia</taxon>
        <taxon>Neoheterodontei</taxon>
        <taxon>Myida</taxon>
        <taxon>Myoidea</taxon>
        <taxon>Myidae</taxon>
        <taxon>Mya</taxon>
    </lineage>
</organism>
<reference evidence="3" key="1">
    <citation type="submission" date="2022-11" db="EMBL/GenBank/DDBJ databases">
        <title>Centuries of genome instability and evolution in soft-shell clam transmissible cancer (bioRxiv).</title>
        <authorList>
            <person name="Hart S.F.M."/>
            <person name="Yonemitsu M.A."/>
            <person name="Giersch R.M."/>
            <person name="Beal B.F."/>
            <person name="Arriagada G."/>
            <person name="Davis B.W."/>
            <person name="Ostrander E.A."/>
            <person name="Goff S.P."/>
            <person name="Metzger M.J."/>
        </authorList>
    </citation>
    <scope>NUCLEOTIDE SEQUENCE</scope>
    <source>
        <strain evidence="3">MELC-2E11</strain>
        <tissue evidence="3">Siphon/mantle</tissue>
    </source>
</reference>
<dbReference type="Pfam" id="PF00656">
    <property type="entry name" value="Peptidase_C14"/>
    <property type="match status" value="1"/>
</dbReference>
<keyword evidence="4" id="KW-1185">Reference proteome</keyword>
<proteinExistence type="predicted"/>
<sequence>QDDKYAKERCSQKPTEKGSHDIPPNIKGYEKYSNITKGKVVWICNFKPATTLKNAAVDTFLKSKEEGEIFFCHPAFTNKHLMMGEEDGKTCKSVIQDELKADDDTDCFVCIITSYGNSTSICYGEQSQQKDELFGTLAGLDNRSVTKKLIDRPKILIFDLYDQVENQKSKNSDYPFEIHKDWLIVFVRNESDGNFIKKLRSAITKLYEQLDFVSILEQVKGDNLAMNIIHRMPKKLFLSDGLESMNTTDMLYFDIKGVVNCCFFGTSSFDGTSALEGVNIDRESVKSLCNEFQYSSDLLHSAKETKKQFKYHLTRNGYCCHVFVFSSHGSSFGVLTKSGETVGFKDILDIVRLTEGEVPVVLVFDCCRVNMETNVNVTKEQLKMKNVIIVYAAVDGSPSDLLTMMERAIMKIGELKHSKQTCAEIESYLSKKLFLFETSDVTPSEEEPTQIEA</sequence>
<evidence type="ECO:0000313" key="4">
    <source>
        <dbReference type="Proteomes" id="UP001164746"/>
    </source>
</evidence>
<evidence type="ECO:0000313" key="3">
    <source>
        <dbReference type="EMBL" id="WAR30437.1"/>
    </source>
</evidence>
<dbReference type="EMBL" id="CP111028">
    <property type="protein sequence ID" value="WAR30437.1"/>
    <property type="molecule type" value="Genomic_DNA"/>
</dbReference>
<dbReference type="Proteomes" id="UP001164746">
    <property type="component" value="Chromosome 17"/>
</dbReference>
<evidence type="ECO:0000256" key="1">
    <source>
        <dbReference type="SAM" id="MobiDB-lite"/>
    </source>
</evidence>
<feature type="domain" description="Peptidase C14 caspase" evidence="2">
    <location>
        <begin position="261"/>
        <end position="399"/>
    </location>
</feature>
<dbReference type="InterPro" id="IPR029030">
    <property type="entry name" value="Caspase-like_dom_sf"/>
</dbReference>
<dbReference type="SUPFAM" id="SSF52129">
    <property type="entry name" value="Caspase-like"/>
    <property type="match status" value="2"/>
</dbReference>
<name>A0ABY7G968_MYAAR</name>
<dbReference type="Gene3D" id="3.40.50.1460">
    <property type="match status" value="2"/>
</dbReference>
<evidence type="ECO:0000259" key="2">
    <source>
        <dbReference type="Pfam" id="PF00656"/>
    </source>
</evidence>
<feature type="non-terminal residue" evidence="3">
    <location>
        <position position="453"/>
    </location>
</feature>
<dbReference type="InterPro" id="IPR011600">
    <property type="entry name" value="Pept_C14_caspase"/>
</dbReference>
<feature type="region of interest" description="Disordered" evidence="1">
    <location>
        <begin position="1"/>
        <end position="24"/>
    </location>
</feature>
<accession>A0ABY7G968</accession>
<gene>
    <name evidence="3" type="ORF">MAR_032979</name>
</gene>
<feature type="compositionally biased region" description="Basic and acidic residues" evidence="1">
    <location>
        <begin position="1"/>
        <end position="20"/>
    </location>
</feature>